<keyword evidence="7 9" id="KW-0805">Transcription regulation</keyword>
<dbReference type="Proteomes" id="UP001321249">
    <property type="component" value="Unassembled WGS sequence"/>
</dbReference>
<gene>
    <name evidence="9" type="primary">rho</name>
    <name evidence="14" type="ORF">GKO46_09920</name>
    <name evidence="15" type="ORF">GKO48_11620</name>
</gene>
<evidence type="ECO:0000256" key="8">
    <source>
        <dbReference type="ARBA" id="ARBA00023163"/>
    </source>
</evidence>
<feature type="compositionally biased region" description="Basic residues" evidence="12">
    <location>
        <begin position="9"/>
        <end position="26"/>
    </location>
</feature>
<evidence type="ECO:0000313" key="14">
    <source>
        <dbReference type="EMBL" id="MDG0867385.1"/>
    </source>
</evidence>
<keyword evidence="1 9" id="KW-0806">Transcription termination</keyword>
<dbReference type="CDD" id="cd04459">
    <property type="entry name" value="Rho_CSD"/>
    <property type="match status" value="1"/>
</dbReference>
<evidence type="ECO:0000313" key="16">
    <source>
        <dbReference type="Proteomes" id="UP001219901"/>
    </source>
</evidence>
<reference evidence="16 17" key="1">
    <citation type="submission" date="2019-11" db="EMBL/GenBank/DDBJ databases">
        <authorList>
            <person name="Cho J.-C."/>
        </authorList>
    </citation>
    <scope>NUCLEOTIDE SEQUENCE [LARGE SCALE GENOMIC DNA]</scope>
    <source>
        <strain evidence="15 16">JH1073</strain>
        <strain evidence="14 17">JH702</strain>
    </source>
</reference>
<dbReference type="InterPro" id="IPR011113">
    <property type="entry name" value="Rho_RNA-bd"/>
</dbReference>
<dbReference type="GO" id="GO:0004386">
    <property type="term" value="F:helicase activity"/>
    <property type="evidence" value="ECO:0007669"/>
    <property type="project" value="UniProtKB-UniRule"/>
</dbReference>
<feature type="binding site" evidence="9">
    <location>
        <position position="251"/>
    </location>
    <ligand>
        <name>ATP</name>
        <dbReference type="ChEBI" id="CHEBI:30616"/>
    </ligand>
</feature>
<keyword evidence="2 9" id="KW-0547">Nucleotide-binding</keyword>
<comment type="subunit">
    <text evidence="9">Homohexamer. The homohexamer assembles into an open ring structure.</text>
</comment>
<name>A0AAJ6CWA8_9CHLR</name>
<evidence type="ECO:0000256" key="2">
    <source>
        <dbReference type="ARBA" id="ARBA00022741"/>
    </source>
</evidence>
<sequence>MTTETQSRSRSRGGNRRRSGRRRPRGGGRPSGLPQDNFEVDESTLPDLGNLGAKTNDELRQMAIDKGIKRVPTQRTELVLEVLASVAESTDQLVGAGILDLLGDGYGFLRTPGKRGGTEDIYVSQSQVRRFGLRQGDMVAGQVRPPNEGEKYFGLIRVELVNGYDPESASKRPKFDQFTSVYPNDQIKLETTPKQMSTRMIDMVAPIGKGQRALIVAPPKAGKTMLLKQIAAGITENHPEIYIIVSLIGERPEEVTDMRRTIKGEVFSSTFDEPIEDHCRTAEVALDRARRLVESGENVVVLLDSITRLARAYNLSVPSSGKTLSGGMDPNALYPPKHFFGAARNCEEAGSLTIIATALIDTGSRLDDLIYEEFKGTGNMELHLDRRMAERRLWPAIDIERSGTRHEELLQDDGTLKQVWLLRRMMGIIGQDSNSPTEAAERILERMSRTQTNEEFLGSITKPEKV</sequence>
<dbReference type="GO" id="GO:0008186">
    <property type="term" value="F:ATP-dependent activity, acting on RNA"/>
    <property type="evidence" value="ECO:0007669"/>
    <property type="project" value="UniProtKB-UniRule"/>
</dbReference>
<organism evidence="15 16">
    <name type="scientific">Candidatus Lucifugimonas marina</name>
    <dbReference type="NCBI Taxonomy" id="3038979"/>
    <lineage>
        <taxon>Bacteria</taxon>
        <taxon>Bacillati</taxon>
        <taxon>Chloroflexota</taxon>
        <taxon>Dehalococcoidia</taxon>
        <taxon>SAR202 cluster</taxon>
        <taxon>Candidatus Lucifugimonadales</taxon>
        <taxon>Candidatus Lucifugimonadaceae</taxon>
        <taxon>Candidatus Lucifugimonas</taxon>
    </lineage>
</organism>
<evidence type="ECO:0000256" key="10">
    <source>
        <dbReference type="NCBIfam" id="TIGR00767"/>
    </source>
</evidence>
<evidence type="ECO:0000256" key="9">
    <source>
        <dbReference type="HAMAP-Rule" id="MF_01884"/>
    </source>
</evidence>
<dbReference type="GO" id="GO:0016787">
    <property type="term" value="F:hydrolase activity"/>
    <property type="evidence" value="ECO:0007669"/>
    <property type="project" value="UniProtKB-KW"/>
</dbReference>
<keyword evidence="3 9" id="KW-0378">Hydrolase</keyword>
<evidence type="ECO:0000256" key="1">
    <source>
        <dbReference type="ARBA" id="ARBA00022472"/>
    </source>
</evidence>
<feature type="region of interest" description="Disordered" evidence="12">
    <location>
        <begin position="1"/>
        <end position="53"/>
    </location>
</feature>
<dbReference type="GO" id="GO:0006353">
    <property type="term" value="P:DNA-templated transcription termination"/>
    <property type="evidence" value="ECO:0007669"/>
    <property type="project" value="UniProtKB-UniRule"/>
</dbReference>
<evidence type="ECO:0000313" key="15">
    <source>
        <dbReference type="EMBL" id="WFG40805.1"/>
    </source>
</evidence>
<dbReference type="InterPro" id="IPR012340">
    <property type="entry name" value="NA-bd_OB-fold"/>
</dbReference>
<keyword evidence="5 9" id="KW-0067">ATP-binding</keyword>
<dbReference type="EC" id="3.6.4.-" evidence="9 10"/>
<keyword evidence="16" id="KW-1185">Reference proteome</keyword>
<dbReference type="EMBL" id="CP046147">
    <property type="protein sequence ID" value="WFG40805.1"/>
    <property type="molecule type" value="Genomic_DNA"/>
</dbReference>
<reference evidence="15" key="2">
    <citation type="journal article" date="2023" name="Nat. Commun.">
        <title>Cultivation of marine bacteria of the SAR202 clade.</title>
        <authorList>
            <person name="Lim Y."/>
            <person name="Seo J.H."/>
            <person name="Giovannoni S.J."/>
            <person name="Kang I."/>
            <person name="Cho J.C."/>
        </authorList>
    </citation>
    <scope>NUCLEOTIDE SEQUENCE</scope>
    <source>
        <strain evidence="15">JH1073</strain>
    </source>
</reference>
<dbReference type="Pfam" id="PF00006">
    <property type="entry name" value="ATP-synt_ab"/>
    <property type="match status" value="1"/>
</dbReference>
<dbReference type="Gene3D" id="3.40.50.300">
    <property type="entry name" value="P-loop containing nucleotide triphosphate hydrolases"/>
    <property type="match status" value="1"/>
</dbReference>
<feature type="domain" description="Rho RNA-BD" evidence="13">
    <location>
        <begin position="92"/>
        <end position="165"/>
    </location>
</feature>
<dbReference type="SMART" id="SM00382">
    <property type="entry name" value="AAA"/>
    <property type="match status" value="1"/>
</dbReference>
<dbReference type="GO" id="GO:0005524">
    <property type="term" value="F:ATP binding"/>
    <property type="evidence" value="ECO:0007669"/>
    <property type="project" value="UniProtKB-UniRule"/>
</dbReference>
<evidence type="ECO:0000256" key="7">
    <source>
        <dbReference type="ARBA" id="ARBA00023015"/>
    </source>
</evidence>
<dbReference type="NCBIfam" id="TIGR00767">
    <property type="entry name" value="rho"/>
    <property type="match status" value="1"/>
</dbReference>
<dbReference type="SUPFAM" id="SSF52540">
    <property type="entry name" value="P-loop containing nucleoside triphosphate hydrolases"/>
    <property type="match status" value="1"/>
</dbReference>
<dbReference type="SMART" id="SM00357">
    <property type="entry name" value="CSP"/>
    <property type="match status" value="1"/>
</dbReference>
<keyword evidence="8 9" id="KW-0804">Transcription</keyword>
<accession>A0AAJ6CWA8</accession>
<dbReference type="InterPro" id="IPR011129">
    <property type="entry name" value="CSD"/>
</dbReference>
<evidence type="ECO:0000256" key="6">
    <source>
        <dbReference type="ARBA" id="ARBA00022884"/>
    </source>
</evidence>
<evidence type="ECO:0000256" key="12">
    <source>
        <dbReference type="SAM" id="MobiDB-lite"/>
    </source>
</evidence>
<dbReference type="GO" id="GO:0003723">
    <property type="term" value="F:RNA binding"/>
    <property type="evidence" value="ECO:0007669"/>
    <property type="project" value="UniProtKB-UniRule"/>
</dbReference>
<evidence type="ECO:0000256" key="11">
    <source>
        <dbReference type="PROSITE-ProRule" id="PRU01203"/>
    </source>
</evidence>
<dbReference type="InterPro" id="IPR000194">
    <property type="entry name" value="ATPase_F1/V1/A1_a/bsu_nucl-bd"/>
</dbReference>
<dbReference type="SUPFAM" id="SSF50249">
    <property type="entry name" value="Nucleic acid-binding proteins"/>
    <property type="match status" value="1"/>
</dbReference>
<comment type="caution">
    <text evidence="9">Lacks conserved residue(s) required for the propagation of feature annotation.</text>
</comment>
<evidence type="ECO:0000259" key="13">
    <source>
        <dbReference type="PROSITE" id="PS51856"/>
    </source>
</evidence>
<protein>
    <recommendedName>
        <fullName evidence="9 10">Transcription termination factor Rho</fullName>
        <ecNumber evidence="9 10">3.6.4.-</ecNumber>
    </recommendedName>
    <alternativeName>
        <fullName evidence="9">ATP-dependent helicase Rho</fullName>
    </alternativeName>
</protein>
<dbReference type="Pfam" id="PF07497">
    <property type="entry name" value="Rho_RNA_bind"/>
    <property type="match status" value="1"/>
</dbReference>
<comment type="function">
    <text evidence="9">Facilitates transcription termination by a mechanism that involves Rho binding to the nascent RNA, activation of Rho's RNA-dependent ATPase activity, and release of the mRNA from the DNA template.</text>
</comment>
<dbReference type="Proteomes" id="UP001219901">
    <property type="component" value="Chromosome"/>
</dbReference>
<evidence type="ECO:0000256" key="4">
    <source>
        <dbReference type="ARBA" id="ARBA00022806"/>
    </source>
</evidence>
<dbReference type="EMBL" id="WMBE01000003">
    <property type="protein sequence ID" value="MDG0867385.1"/>
    <property type="molecule type" value="Genomic_DNA"/>
</dbReference>
<evidence type="ECO:0000256" key="3">
    <source>
        <dbReference type="ARBA" id="ARBA00022801"/>
    </source>
</evidence>
<dbReference type="InterPro" id="IPR027417">
    <property type="entry name" value="P-loop_NTPase"/>
</dbReference>
<reference evidence="16" key="3">
    <citation type="submission" date="2023-06" db="EMBL/GenBank/DDBJ databases">
        <title>Pangenomics reveal diversification of enzyme families and niche specialization in globally abundant SAR202 bacteria.</title>
        <authorList>
            <person name="Saw J.H.W."/>
        </authorList>
    </citation>
    <scope>NUCLEOTIDE SEQUENCE [LARGE SCALE GENOMIC DNA]</scope>
    <source>
        <strain evidence="16">JH1073</strain>
    </source>
</reference>
<dbReference type="AlphaFoldDB" id="A0AAJ6CWA8"/>
<comment type="similarity">
    <text evidence="9 11">Belongs to the Rho family.</text>
</comment>
<evidence type="ECO:0000256" key="5">
    <source>
        <dbReference type="ARBA" id="ARBA00022840"/>
    </source>
</evidence>
<keyword evidence="4 9" id="KW-0347">Helicase</keyword>
<dbReference type="PROSITE" id="PS51856">
    <property type="entry name" value="RHO_RNA_BD"/>
    <property type="match status" value="1"/>
</dbReference>
<dbReference type="InterPro" id="IPR004665">
    <property type="entry name" value="Term_rho"/>
</dbReference>
<feature type="binding site" evidence="9">
    <location>
        <begin position="220"/>
        <end position="225"/>
    </location>
    <ligand>
        <name>ATP</name>
        <dbReference type="ChEBI" id="CHEBI:30616"/>
    </ligand>
</feature>
<dbReference type="PANTHER" id="PTHR46425">
    <property type="entry name" value="TRANSCRIPTION TERMINATION FACTOR RHO"/>
    <property type="match status" value="1"/>
</dbReference>
<feature type="binding site" evidence="9">
    <location>
        <begin position="208"/>
        <end position="213"/>
    </location>
    <ligand>
        <name>ATP</name>
        <dbReference type="ChEBI" id="CHEBI:30616"/>
    </ligand>
</feature>
<dbReference type="NCBIfam" id="NF006886">
    <property type="entry name" value="PRK09376.1"/>
    <property type="match status" value="1"/>
</dbReference>
<keyword evidence="6 9" id="KW-0694">RNA-binding</keyword>
<dbReference type="HAMAP" id="MF_01884">
    <property type="entry name" value="Rho"/>
    <property type="match status" value="1"/>
</dbReference>
<dbReference type="PANTHER" id="PTHR46425:SF1">
    <property type="entry name" value="TRANSCRIPTION TERMINATION FACTOR RHO"/>
    <property type="match status" value="1"/>
</dbReference>
<dbReference type="Gene3D" id="2.40.50.140">
    <property type="entry name" value="Nucleic acid-binding proteins"/>
    <property type="match status" value="1"/>
</dbReference>
<dbReference type="InterPro" id="IPR041703">
    <property type="entry name" value="Rho_factor_ATP-bd"/>
</dbReference>
<evidence type="ECO:0000313" key="17">
    <source>
        <dbReference type="Proteomes" id="UP001321249"/>
    </source>
</evidence>
<dbReference type="CDD" id="cd01128">
    <property type="entry name" value="rho_factor_C"/>
    <property type="match status" value="1"/>
</dbReference>
<dbReference type="InterPro" id="IPR003593">
    <property type="entry name" value="AAA+_ATPase"/>
</dbReference>
<proteinExistence type="inferred from homology"/>